<proteinExistence type="predicted"/>
<name>A0ABQ9ZQ79_9CRUS</name>
<organism evidence="1 2">
    <name type="scientific">Daphnia magna</name>
    <dbReference type="NCBI Taxonomy" id="35525"/>
    <lineage>
        <taxon>Eukaryota</taxon>
        <taxon>Metazoa</taxon>
        <taxon>Ecdysozoa</taxon>
        <taxon>Arthropoda</taxon>
        <taxon>Crustacea</taxon>
        <taxon>Branchiopoda</taxon>
        <taxon>Diplostraca</taxon>
        <taxon>Cladocera</taxon>
        <taxon>Anomopoda</taxon>
        <taxon>Daphniidae</taxon>
        <taxon>Daphnia</taxon>
    </lineage>
</organism>
<protein>
    <submittedName>
        <fullName evidence="1">Uncharacterized protein</fullName>
    </submittedName>
</protein>
<accession>A0ABQ9ZQ79</accession>
<gene>
    <name evidence="1" type="ORF">OUZ56_030069</name>
</gene>
<dbReference type="Proteomes" id="UP001234178">
    <property type="component" value="Unassembled WGS sequence"/>
</dbReference>
<comment type="caution">
    <text evidence="1">The sequence shown here is derived from an EMBL/GenBank/DDBJ whole genome shotgun (WGS) entry which is preliminary data.</text>
</comment>
<sequence>MVSLAVKARDIIFNADLKQVSTIPINRGLFPDKIMDNIRWLNGLAFFHQEKDAWPITVKFPEPSVEDPEVSVTNWIGLMYGPAEELRSLLEQKFQL</sequence>
<evidence type="ECO:0000313" key="1">
    <source>
        <dbReference type="EMBL" id="KAK4015079.1"/>
    </source>
</evidence>
<evidence type="ECO:0000313" key="2">
    <source>
        <dbReference type="Proteomes" id="UP001234178"/>
    </source>
</evidence>
<reference evidence="1 2" key="1">
    <citation type="journal article" date="2023" name="Nucleic Acids Res.">
        <title>The hologenome of Daphnia magna reveals possible DNA methylation and microbiome-mediated evolution of the host genome.</title>
        <authorList>
            <person name="Chaturvedi A."/>
            <person name="Li X."/>
            <person name="Dhandapani V."/>
            <person name="Marshall H."/>
            <person name="Kissane S."/>
            <person name="Cuenca-Cambronero M."/>
            <person name="Asole G."/>
            <person name="Calvet F."/>
            <person name="Ruiz-Romero M."/>
            <person name="Marangio P."/>
            <person name="Guigo R."/>
            <person name="Rago D."/>
            <person name="Mirbahai L."/>
            <person name="Eastwood N."/>
            <person name="Colbourne J.K."/>
            <person name="Zhou J."/>
            <person name="Mallon E."/>
            <person name="Orsini L."/>
        </authorList>
    </citation>
    <scope>NUCLEOTIDE SEQUENCE [LARGE SCALE GENOMIC DNA]</scope>
    <source>
        <strain evidence="1">LRV0_1</strain>
    </source>
</reference>
<dbReference type="EMBL" id="JAOYFB010000005">
    <property type="protein sequence ID" value="KAK4015079.1"/>
    <property type="molecule type" value="Genomic_DNA"/>
</dbReference>
<keyword evidence="2" id="KW-1185">Reference proteome</keyword>